<dbReference type="OrthoDB" id="9768004at2"/>
<dbReference type="InterPro" id="IPR019865">
    <property type="entry name" value="Glid_motil-assoc_lipo_GldJ"/>
</dbReference>
<dbReference type="PANTHER" id="PTHR23150:SF19">
    <property type="entry name" value="FORMYLGLYCINE-GENERATING ENZYME"/>
    <property type="match status" value="1"/>
</dbReference>
<dbReference type="Gene3D" id="3.90.1580.10">
    <property type="entry name" value="paralog of FGE (formylglycine-generating enzyme)"/>
    <property type="match status" value="2"/>
</dbReference>
<keyword evidence="4" id="KW-1185">Reference proteome</keyword>
<dbReference type="Proteomes" id="UP000093807">
    <property type="component" value="Unassembled WGS sequence"/>
</dbReference>
<keyword evidence="3" id="KW-0808">Transferase</keyword>
<dbReference type="PATRIC" id="fig|29536.5.peg.2630"/>
<dbReference type="SUPFAM" id="SSF56436">
    <property type="entry name" value="C-type lectin-like"/>
    <property type="match status" value="1"/>
</dbReference>
<feature type="chain" id="PRO_5008286742" evidence="1">
    <location>
        <begin position="25"/>
        <end position="561"/>
    </location>
</feature>
<dbReference type="InterPro" id="IPR042095">
    <property type="entry name" value="SUMF_sf"/>
</dbReference>
<dbReference type="InterPro" id="IPR016187">
    <property type="entry name" value="CTDL_fold"/>
</dbReference>
<dbReference type="EMBL" id="JMTM01000065">
    <property type="protein sequence ID" value="OAZ03284.1"/>
    <property type="molecule type" value="Genomic_DNA"/>
</dbReference>
<reference evidence="3 4" key="1">
    <citation type="submission" date="2016-06" db="EMBL/GenBank/DDBJ databases">
        <title>Draft genome sequence of Flavobacterium succinicans strain DD5b.</title>
        <authorList>
            <person name="Poehlein A."/>
            <person name="Daniel R."/>
            <person name="Simeonova D.D."/>
        </authorList>
    </citation>
    <scope>NUCLEOTIDE SEQUENCE [LARGE SCALE GENOMIC DNA]</scope>
    <source>
        <strain evidence="3 4">DD5b</strain>
    </source>
</reference>
<dbReference type="GO" id="GO:0004674">
    <property type="term" value="F:protein serine/threonine kinase activity"/>
    <property type="evidence" value="ECO:0007669"/>
    <property type="project" value="UniProtKB-EC"/>
</dbReference>
<dbReference type="AlphaFoldDB" id="A0A199XPM1"/>
<proteinExistence type="predicted"/>
<protein>
    <submittedName>
        <fullName evidence="3">Serine/threonine-protein kinase pkn1</fullName>
        <ecNumber evidence="3">2.7.11.1</ecNumber>
    </submittedName>
</protein>
<keyword evidence="1" id="KW-0732">Signal</keyword>
<evidence type="ECO:0000313" key="3">
    <source>
        <dbReference type="EMBL" id="OAZ03284.1"/>
    </source>
</evidence>
<evidence type="ECO:0000259" key="2">
    <source>
        <dbReference type="Pfam" id="PF03781"/>
    </source>
</evidence>
<dbReference type="InterPro" id="IPR005532">
    <property type="entry name" value="SUMF_dom"/>
</dbReference>
<evidence type="ECO:0000313" key="4">
    <source>
        <dbReference type="Proteomes" id="UP000093807"/>
    </source>
</evidence>
<dbReference type="PANTHER" id="PTHR23150">
    <property type="entry name" value="SULFATASE MODIFYING FACTOR 1, 2"/>
    <property type="match status" value="1"/>
</dbReference>
<dbReference type="RefSeq" id="WP_064716278.1">
    <property type="nucleotide sequence ID" value="NZ_JMTM01000065.1"/>
</dbReference>
<organism evidence="3 4">
    <name type="scientific">Flavobacterium succinicans</name>
    <dbReference type="NCBI Taxonomy" id="29536"/>
    <lineage>
        <taxon>Bacteria</taxon>
        <taxon>Pseudomonadati</taxon>
        <taxon>Bacteroidota</taxon>
        <taxon>Flavobacteriia</taxon>
        <taxon>Flavobacteriales</taxon>
        <taxon>Flavobacteriaceae</taxon>
        <taxon>Flavobacterium</taxon>
    </lineage>
</organism>
<dbReference type="Pfam" id="PF03781">
    <property type="entry name" value="FGE-sulfatase"/>
    <property type="match status" value="1"/>
</dbReference>
<accession>A0A199XPM1</accession>
<feature type="domain" description="Sulfatase-modifying factor enzyme-like" evidence="2">
    <location>
        <begin position="57"/>
        <end position="366"/>
    </location>
</feature>
<name>A0A199XPM1_9FLAO</name>
<evidence type="ECO:0000256" key="1">
    <source>
        <dbReference type="SAM" id="SignalP"/>
    </source>
</evidence>
<gene>
    <name evidence="3" type="primary">pkn1_1</name>
    <name evidence="3" type="ORF">FLB_25300</name>
</gene>
<keyword evidence="3" id="KW-0418">Kinase</keyword>
<dbReference type="EC" id="2.7.11.1" evidence="3"/>
<dbReference type="GO" id="GO:0120147">
    <property type="term" value="F:formylglycine-generating oxidase activity"/>
    <property type="evidence" value="ECO:0007669"/>
    <property type="project" value="TreeGrafter"/>
</dbReference>
<feature type="signal peptide" evidence="1">
    <location>
        <begin position="1"/>
        <end position="24"/>
    </location>
</feature>
<sequence>MKVKKILNLKLIVSILLIAGLASCSKKSSSSNASRATGWNLDRQKNVAAKNKNQAGPGLVFVEGGTFTMGRVQDDVMHDWNNSPTQQHVQSFYMDETEVTNSMYLEYLEWLKKVFPPTEENYKNIYEGASPDTLVWRNRLGYNETMTNNYLRHPSYAEYPVVGVNWIQANEFAKWRTERVNESMLEKAGFLKKNAKTNDVSAENTFSSETYLASPTSVYGGNEEIVLKERSKRKAPKAGKDGKVAEQKNVYAQRSSGILLPEYRLPTEAEWEYAAAADVGQREYNTYKGQKKYPWSGSYTRSGKRVGKGDQLANFKQGNGDYGGIAGWSDDGADITNQVKKYPANDFGLYDMAGNVAEWVADVYRPIIDNEWNDFNYFRGNLYTKNKIGKDGKIEIVTTKTIEYDTLSNGKIVARAYPGQIAQVPVDENETYLRQNFDKSNNINYRDGDKQSTRFYDFGNSGDETKKDKDAHKMYNSPKHNVAVDSLGKMSRKYDSSSKRTTLINDEVRVFKGGSWRDRAYWLDPAQRRYLPQDMATDYIGFRCAMSSVGPKAQKRKSPRN</sequence>
<dbReference type="InterPro" id="IPR051043">
    <property type="entry name" value="Sulfatase_Mod_Factor_Kinase"/>
</dbReference>
<dbReference type="PROSITE" id="PS51257">
    <property type="entry name" value="PROKAR_LIPOPROTEIN"/>
    <property type="match status" value="1"/>
</dbReference>
<comment type="caution">
    <text evidence="3">The sequence shown here is derived from an EMBL/GenBank/DDBJ whole genome shotgun (WGS) entry which is preliminary data.</text>
</comment>
<dbReference type="NCBIfam" id="TIGR03524">
    <property type="entry name" value="GldJ"/>
    <property type="match status" value="1"/>
</dbReference>